<name>A0A482VYA7_ASBVE</name>
<accession>A0A482VYA7</accession>
<gene>
    <name evidence="1" type="ORF">BDFB_009288</name>
</gene>
<dbReference type="Proteomes" id="UP000292052">
    <property type="component" value="Unassembled WGS sequence"/>
</dbReference>
<organism evidence="1 2">
    <name type="scientific">Asbolus verrucosus</name>
    <name type="common">Desert ironclad beetle</name>
    <dbReference type="NCBI Taxonomy" id="1661398"/>
    <lineage>
        <taxon>Eukaryota</taxon>
        <taxon>Metazoa</taxon>
        <taxon>Ecdysozoa</taxon>
        <taxon>Arthropoda</taxon>
        <taxon>Hexapoda</taxon>
        <taxon>Insecta</taxon>
        <taxon>Pterygota</taxon>
        <taxon>Neoptera</taxon>
        <taxon>Endopterygota</taxon>
        <taxon>Coleoptera</taxon>
        <taxon>Polyphaga</taxon>
        <taxon>Cucujiformia</taxon>
        <taxon>Tenebrionidae</taxon>
        <taxon>Pimeliinae</taxon>
        <taxon>Asbolus</taxon>
    </lineage>
</organism>
<dbReference type="AlphaFoldDB" id="A0A482VYA7"/>
<comment type="caution">
    <text evidence="1">The sequence shown here is derived from an EMBL/GenBank/DDBJ whole genome shotgun (WGS) entry which is preliminary data.</text>
</comment>
<protein>
    <submittedName>
        <fullName evidence="1">Uncharacterized protein</fullName>
    </submittedName>
</protein>
<sequence>MVSAEEILSKQLECSKKNIQMLAIL</sequence>
<evidence type="ECO:0000313" key="1">
    <source>
        <dbReference type="EMBL" id="RZC37563.1"/>
    </source>
</evidence>
<dbReference type="EMBL" id="QDEB01051598">
    <property type="protein sequence ID" value="RZC37563.1"/>
    <property type="molecule type" value="Genomic_DNA"/>
</dbReference>
<keyword evidence="2" id="KW-1185">Reference proteome</keyword>
<reference evidence="1 2" key="1">
    <citation type="submission" date="2017-03" db="EMBL/GenBank/DDBJ databases">
        <title>Genome of the blue death feigning beetle - Asbolus verrucosus.</title>
        <authorList>
            <person name="Rider S.D."/>
        </authorList>
    </citation>
    <scope>NUCLEOTIDE SEQUENCE [LARGE SCALE GENOMIC DNA]</scope>
    <source>
        <strain evidence="1">Butters</strain>
        <tissue evidence="1">Head and leg muscle</tissue>
    </source>
</reference>
<evidence type="ECO:0000313" key="2">
    <source>
        <dbReference type="Proteomes" id="UP000292052"/>
    </source>
</evidence>
<proteinExistence type="predicted"/>